<keyword evidence="4" id="KW-1185">Reference proteome</keyword>
<dbReference type="InterPro" id="IPR007110">
    <property type="entry name" value="Ig-like_dom"/>
</dbReference>
<sequence>MMWPLSNVVLLLLSATPILLLEALPEAAFGEQSFIREPSNQIAIRGEHVTLPCRVVNKKGELQWTRDGFGLGVERNLTGFSRYHMIGSDEE</sequence>
<feature type="non-terminal residue" evidence="3">
    <location>
        <position position="91"/>
    </location>
</feature>
<dbReference type="Gene3D" id="2.60.40.10">
    <property type="entry name" value="Immunoglobulins"/>
    <property type="match status" value="1"/>
</dbReference>
<dbReference type="AlphaFoldDB" id="A0A7T8GZM9"/>
<reference evidence="4" key="1">
    <citation type="submission" date="2021-01" db="EMBL/GenBank/DDBJ databases">
        <title>Caligus Genome Assembly.</title>
        <authorList>
            <person name="Gallardo-Escarate C."/>
        </authorList>
    </citation>
    <scope>NUCLEOTIDE SEQUENCE [LARGE SCALE GENOMIC DNA]</scope>
</reference>
<dbReference type="InterPro" id="IPR013783">
    <property type="entry name" value="Ig-like_fold"/>
</dbReference>
<proteinExistence type="predicted"/>
<accession>A0A7T8GZM9</accession>
<dbReference type="InterPro" id="IPR036179">
    <property type="entry name" value="Ig-like_dom_sf"/>
</dbReference>
<dbReference type="OrthoDB" id="6413693at2759"/>
<keyword evidence="1" id="KW-0732">Signal</keyword>
<organism evidence="3 4">
    <name type="scientific">Caligus rogercresseyi</name>
    <name type="common">Sea louse</name>
    <dbReference type="NCBI Taxonomy" id="217165"/>
    <lineage>
        <taxon>Eukaryota</taxon>
        <taxon>Metazoa</taxon>
        <taxon>Ecdysozoa</taxon>
        <taxon>Arthropoda</taxon>
        <taxon>Crustacea</taxon>
        <taxon>Multicrustacea</taxon>
        <taxon>Hexanauplia</taxon>
        <taxon>Copepoda</taxon>
        <taxon>Siphonostomatoida</taxon>
        <taxon>Caligidae</taxon>
        <taxon>Caligus</taxon>
    </lineage>
</organism>
<dbReference type="PROSITE" id="PS50835">
    <property type="entry name" value="IG_LIKE"/>
    <property type="match status" value="1"/>
</dbReference>
<dbReference type="Proteomes" id="UP000595437">
    <property type="component" value="Chromosome 9"/>
</dbReference>
<name>A0A7T8GZM9_CALRO</name>
<evidence type="ECO:0000313" key="4">
    <source>
        <dbReference type="Proteomes" id="UP000595437"/>
    </source>
</evidence>
<feature type="signal peptide" evidence="1">
    <location>
        <begin position="1"/>
        <end position="23"/>
    </location>
</feature>
<evidence type="ECO:0000259" key="2">
    <source>
        <dbReference type="PROSITE" id="PS50835"/>
    </source>
</evidence>
<dbReference type="EMBL" id="CP045898">
    <property type="protein sequence ID" value="QQP40471.1"/>
    <property type="molecule type" value="Genomic_DNA"/>
</dbReference>
<feature type="domain" description="Ig-like" evidence="2">
    <location>
        <begin position="25"/>
        <end position="91"/>
    </location>
</feature>
<feature type="chain" id="PRO_5031020210" description="Ig-like domain-containing protein" evidence="1">
    <location>
        <begin position="24"/>
        <end position="91"/>
    </location>
</feature>
<gene>
    <name evidence="3" type="ORF">FKW44_014517</name>
</gene>
<protein>
    <recommendedName>
        <fullName evidence="2">Ig-like domain-containing protein</fullName>
    </recommendedName>
</protein>
<dbReference type="SUPFAM" id="SSF48726">
    <property type="entry name" value="Immunoglobulin"/>
    <property type="match status" value="1"/>
</dbReference>
<evidence type="ECO:0000313" key="3">
    <source>
        <dbReference type="EMBL" id="QQP40471.1"/>
    </source>
</evidence>
<evidence type="ECO:0000256" key="1">
    <source>
        <dbReference type="SAM" id="SignalP"/>
    </source>
</evidence>